<reference evidence="2 3" key="1">
    <citation type="submission" date="2019-04" db="EMBL/GenBank/DDBJ databases">
        <authorList>
            <person name="Liu Q."/>
            <person name="Xin Y.-H."/>
        </authorList>
    </citation>
    <scope>NUCLEOTIDE SEQUENCE [LARGE SCALE GENOMIC DNA]</scope>
    <source>
        <strain evidence="2 3">AM23</strain>
    </source>
</reference>
<feature type="transmembrane region" description="Helical" evidence="1">
    <location>
        <begin position="402"/>
        <end position="424"/>
    </location>
</feature>
<evidence type="ECO:0000256" key="1">
    <source>
        <dbReference type="SAM" id="Phobius"/>
    </source>
</evidence>
<keyword evidence="1" id="KW-0472">Membrane</keyword>
<evidence type="ECO:0000313" key="2">
    <source>
        <dbReference type="EMBL" id="THJ67942.1"/>
    </source>
</evidence>
<keyword evidence="3" id="KW-1185">Reference proteome</keyword>
<accession>A0A4S5E8R9</accession>
<dbReference type="EMBL" id="SSWH01000002">
    <property type="protein sequence ID" value="THJ67942.1"/>
    <property type="molecule type" value="Genomic_DNA"/>
</dbReference>
<proteinExistence type="predicted"/>
<dbReference type="InterPro" id="IPR045931">
    <property type="entry name" value="DUF6350"/>
</dbReference>
<organism evidence="2 3">
    <name type="scientific">Arthrobacter echini</name>
    <dbReference type="NCBI Taxonomy" id="1529066"/>
    <lineage>
        <taxon>Bacteria</taxon>
        <taxon>Bacillati</taxon>
        <taxon>Actinomycetota</taxon>
        <taxon>Actinomycetes</taxon>
        <taxon>Micrococcales</taxon>
        <taxon>Micrococcaceae</taxon>
        <taxon>Arthrobacter</taxon>
    </lineage>
</organism>
<evidence type="ECO:0000313" key="3">
    <source>
        <dbReference type="Proteomes" id="UP000305233"/>
    </source>
</evidence>
<feature type="transmembrane region" description="Helical" evidence="1">
    <location>
        <begin position="315"/>
        <end position="335"/>
    </location>
</feature>
<feature type="transmembrane region" description="Helical" evidence="1">
    <location>
        <begin position="280"/>
        <end position="303"/>
    </location>
</feature>
<feature type="transmembrane region" description="Helical" evidence="1">
    <location>
        <begin position="253"/>
        <end position="273"/>
    </location>
</feature>
<dbReference type="OrthoDB" id="3742900at2"/>
<feature type="transmembrane region" description="Helical" evidence="1">
    <location>
        <begin position="82"/>
        <end position="102"/>
    </location>
</feature>
<dbReference type="Proteomes" id="UP000305233">
    <property type="component" value="Unassembled WGS sequence"/>
</dbReference>
<keyword evidence="1" id="KW-1133">Transmembrane helix</keyword>
<feature type="transmembrane region" description="Helical" evidence="1">
    <location>
        <begin position="22"/>
        <end position="42"/>
    </location>
</feature>
<comment type="caution">
    <text evidence="2">The sequence shown here is derived from an EMBL/GenBank/DDBJ whole genome shotgun (WGS) entry which is preliminary data.</text>
</comment>
<feature type="transmembrane region" description="Helical" evidence="1">
    <location>
        <begin position="123"/>
        <end position="145"/>
    </location>
</feature>
<feature type="transmembrane region" description="Helical" evidence="1">
    <location>
        <begin position="355"/>
        <end position="382"/>
    </location>
</feature>
<keyword evidence="1" id="KW-0812">Transmembrane</keyword>
<name>A0A4S5E8R9_9MICC</name>
<feature type="transmembrane region" description="Helical" evidence="1">
    <location>
        <begin position="54"/>
        <end position="76"/>
    </location>
</feature>
<dbReference type="AlphaFoldDB" id="A0A4S5E8R9"/>
<gene>
    <name evidence="2" type="ORF">E8P82_03720</name>
</gene>
<feature type="transmembrane region" description="Helical" evidence="1">
    <location>
        <begin position="205"/>
        <end position="233"/>
    </location>
</feature>
<protein>
    <submittedName>
        <fullName evidence="2">Uncharacterized protein</fullName>
    </submittedName>
</protein>
<feature type="transmembrane region" description="Helical" evidence="1">
    <location>
        <begin position="151"/>
        <end position="172"/>
    </location>
</feature>
<dbReference type="Pfam" id="PF19877">
    <property type="entry name" value="DUF6350"/>
    <property type="match status" value="1"/>
</dbReference>
<sequence length="431" mass="43818">MKLPTRDRTLPMPLWLQGALELGQAALISALIVVLPIALVWLTGGFAERTAESAARLAGQGWLVLHGVPLVLQFPADSAGGAASGVLHAIPLGLILVPLLLARRAGRRLARASYTARASYAARLWQGLLGALLAYAAIGAGVAFLSRTPEAAASLLAGALIPALGVAAGLVAGARREAGAWSPLLGIDLVAAAGRSSQQARWIGAYIWAILRSGFLAVLAAAGLSAVLLAVAIGLNWAGVAAIYERIDGGPTAALVLTVLQLGFLPNLALWALSWSTGAGLALGAGSSITPLASSVGPLPAIPVLGALPAGTLDYGYAAVAIPVLAGVLAGWWFFREGENHLDEWLALQSRRRWLTAPASTLALAVLIGLAAGAGGVLAALVSRASLGLGRFTELGPDPLALGMWLALEVALGAVLGHAVGPLLERDAGRR</sequence>